<accession>A0A9K3KB41</accession>
<evidence type="ECO:0000313" key="4">
    <source>
        <dbReference type="Proteomes" id="UP000693970"/>
    </source>
</evidence>
<keyword evidence="3" id="KW-0223">Dioxygenase</keyword>
<keyword evidence="4" id="KW-1185">Reference proteome</keyword>
<feature type="region of interest" description="Disordered" evidence="1">
    <location>
        <begin position="1"/>
        <end position="34"/>
    </location>
</feature>
<evidence type="ECO:0000313" key="3">
    <source>
        <dbReference type="EMBL" id="KAG7340487.1"/>
    </source>
</evidence>
<reference evidence="3" key="2">
    <citation type="submission" date="2021-04" db="EMBL/GenBank/DDBJ databases">
        <authorList>
            <person name="Podell S."/>
        </authorList>
    </citation>
    <scope>NUCLEOTIDE SEQUENCE</scope>
    <source>
        <strain evidence="3">Hildebrandi</strain>
    </source>
</reference>
<evidence type="ECO:0000313" key="2">
    <source>
        <dbReference type="EMBL" id="KAG7338285.1"/>
    </source>
</evidence>
<feature type="compositionally biased region" description="Acidic residues" evidence="1">
    <location>
        <begin position="1"/>
        <end position="22"/>
    </location>
</feature>
<name>A0A9K3KB41_9STRA</name>
<proteinExistence type="predicted"/>
<dbReference type="GO" id="GO:0051213">
    <property type="term" value="F:dioxygenase activity"/>
    <property type="evidence" value="ECO:0007669"/>
    <property type="project" value="UniProtKB-KW"/>
</dbReference>
<gene>
    <name evidence="3" type="ORF">IV203_024030</name>
    <name evidence="2" type="ORF">IV203_024533</name>
</gene>
<dbReference type="Pfam" id="PF05721">
    <property type="entry name" value="PhyH"/>
    <property type="match status" value="1"/>
</dbReference>
<dbReference type="OrthoDB" id="420046at2759"/>
<sequence length="542" mass="60356">MTEEDDGWVAFGSDDEDEEDVTNESANGCNGSKMDDSVATKVSTYLTQVFVKHNPQIRLEQRKVILLESGAYINLSKATVSALRQRAIHVETILYPPSYCASDEGNYCVDALICLDPTLNRDFLHKILDRILCPGGTVILPRMFLQQGSSPLALELSNHLSTTLQANGEETIGSFLSESQDTVELIAQQTKTIRAHASTCPWLPSSHSTTKEEDQLHQATVRLSSHEILSSHLTESSVAKAVHNMQHYGYCILPRLLDCSECKEWGRAVLDSVHAAAKILLERDSVDIYHPQSSQFEPQSYQELSMREDLRMDIRQGPALSKIRLDKGDGEHGNESIVLTASSQDYKNGMFLRGHAGLLEIVRRTMNPKDQHLYKGNIGRWNFGGSGSDGSFQDLRLSPVGGIVSLPGAADQALHADTPHLFETIPDLPAHYINIFAPCTDFHEQVGGTAFFHGSHNLAFTATHCGDSNNVNNSKVYPYLVRPKLTVGDVVLFDCRILHFGLANTSKDVERCICYTNTWHNWFHDAKNWDKNRAIFESEQNV</sequence>
<dbReference type="InterPro" id="IPR051961">
    <property type="entry name" value="Fungal_Metabolite_Diox"/>
</dbReference>
<dbReference type="Proteomes" id="UP000693970">
    <property type="component" value="Unassembled WGS sequence"/>
</dbReference>
<protein>
    <submittedName>
        <fullName evidence="3">Phytanoyl-CoA dioxygenase family protein</fullName>
    </submittedName>
</protein>
<organism evidence="3 4">
    <name type="scientific">Nitzschia inconspicua</name>
    <dbReference type="NCBI Taxonomy" id="303405"/>
    <lineage>
        <taxon>Eukaryota</taxon>
        <taxon>Sar</taxon>
        <taxon>Stramenopiles</taxon>
        <taxon>Ochrophyta</taxon>
        <taxon>Bacillariophyta</taxon>
        <taxon>Bacillariophyceae</taxon>
        <taxon>Bacillariophycidae</taxon>
        <taxon>Bacillariales</taxon>
        <taxon>Bacillariaceae</taxon>
        <taxon>Nitzschia</taxon>
    </lineage>
</organism>
<dbReference type="InterPro" id="IPR008775">
    <property type="entry name" value="Phytyl_CoA_dOase-like"/>
</dbReference>
<dbReference type="PANTHER" id="PTHR37563">
    <property type="entry name" value="PHYTANOYL-COA DIOXYGENASE FAMILY PROTEIN (AFU_ORTHOLOGUE AFUA_2G03330)"/>
    <property type="match status" value="1"/>
</dbReference>
<keyword evidence="3" id="KW-0560">Oxidoreductase</keyword>
<reference evidence="3" key="1">
    <citation type="journal article" date="2021" name="Sci. Rep.">
        <title>Diploid genomic architecture of Nitzschia inconspicua, an elite biomass production diatom.</title>
        <authorList>
            <person name="Oliver A."/>
            <person name="Podell S."/>
            <person name="Pinowska A."/>
            <person name="Traller J.C."/>
            <person name="Smith S.R."/>
            <person name="McClure R."/>
            <person name="Beliaev A."/>
            <person name="Bohutskyi P."/>
            <person name="Hill E.A."/>
            <person name="Rabines A."/>
            <person name="Zheng H."/>
            <person name="Allen L.Z."/>
            <person name="Kuo A."/>
            <person name="Grigoriev I.V."/>
            <person name="Allen A.E."/>
            <person name="Hazlebeck D."/>
            <person name="Allen E.E."/>
        </authorList>
    </citation>
    <scope>NUCLEOTIDE SEQUENCE</scope>
    <source>
        <strain evidence="3">Hildebrandi</strain>
    </source>
</reference>
<evidence type="ECO:0000256" key="1">
    <source>
        <dbReference type="SAM" id="MobiDB-lite"/>
    </source>
</evidence>
<dbReference type="PANTHER" id="PTHR37563:SF2">
    <property type="entry name" value="PHYTANOYL-COA DIOXYGENASE FAMILY PROTEIN (AFU_ORTHOLOGUE AFUA_2G03330)"/>
    <property type="match status" value="1"/>
</dbReference>
<dbReference type="AlphaFoldDB" id="A0A9K3KB41"/>
<comment type="caution">
    <text evidence="3">The sequence shown here is derived from an EMBL/GenBank/DDBJ whole genome shotgun (WGS) entry which is preliminary data.</text>
</comment>
<dbReference type="EMBL" id="JAGRRH010000027">
    <property type="protein sequence ID" value="KAG7340487.1"/>
    <property type="molecule type" value="Genomic_DNA"/>
</dbReference>
<dbReference type="EMBL" id="JAGRRH010000060">
    <property type="protein sequence ID" value="KAG7338285.1"/>
    <property type="molecule type" value="Genomic_DNA"/>
</dbReference>